<dbReference type="Pfam" id="PF04012">
    <property type="entry name" value="PspA_IM30"/>
    <property type="match status" value="1"/>
</dbReference>
<comment type="similarity">
    <text evidence="1">Belongs to the PspA/Vipp/IM30 family.</text>
</comment>
<proteinExistence type="inferred from homology"/>
<evidence type="ECO:0000313" key="4">
    <source>
        <dbReference type="Proteomes" id="UP000578091"/>
    </source>
</evidence>
<dbReference type="RefSeq" id="WP_180678093.1">
    <property type="nucleotide sequence ID" value="NZ_JACCKA010000051.1"/>
</dbReference>
<dbReference type="PANTHER" id="PTHR31088:SF9">
    <property type="entry name" value="PHAGE SHOCK PROTEIN A"/>
    <property type="match status" value="1"/>
</dbReference>
<comment type="caution">
    <text evidence="3">The sequence shown here is derived from an EMBL/GenBank/DDBJ whole genome shotgun (WGS) entry which is preliminary data.</text>
</comment>
<evidence type="ECO:0000256" key="2">
    <source>
        <dbReference type="SAM" id="Coils"/>
    </source>
</evidence>
<dbReference type="PANTHER" id="PTHR31088">
    <property type="entry name" value="MEMBRANE-ASSOCIATED PROTEIN VIPP1, CHLOROPLASTIC"/>
    <property type="match status" value="1"/>
</dbReference>
<reference evidence="3 4" key="1">
    <citation type="submission" date="2020-07" db="EMBL/GenBank/DDBJ databases">
        <title>Luteimonas sp. SJ-92.</title>
        <authorList>
            <person name="Huang X.-X."/>
            <person name="Xu L."/>
            <person name="Sun J.-Q."/>
        </authorList>
    </citation>
    <scope>NUCLEOTIDE SEQUENCE [LARGE SCALE GENOMIC DNA]</scope>
    <source>
        <strain evidence="3 4">SJ-92</strain>
    </source>
</reference>
<feature type="coiled-coil region" evidence="2">
    <location>
        <begin position="117"/>
        <end position="144"/>
    </location>
</feature>
<dbReference type="AlphaFoldDB" id="A0A853JCJ8"/>
<organism evidence="3 4">
    <name type="scientific">Luteimonas salinisoli</name>
    <dbReference type="NCBI Taxonomy" id="2752307"/>
    <lineage>
        <taxon>Bacteria</taxon>
        <taxon>Pseudomonadati</taxon>
        <taxon>Pseudomonadota</taxon>
        <taxon>Gammaproteobacteria</taxon>
        <taxon>Lysobacterales</taxon>
        <taxon>Lysobacteraceae</taxon>
        <taxon>Luteimonas</taxon>
    </lineage>
</organism>
<dbReference type="EMBL" id="JACCKA010000051">
    <property type="protein sequence ID" value="NZA26310.1"/>
    <property type="molecule type" value="Genomic_DNA"/>
</dbReference>
<keyword evidence="4" id="KW-1185">Reference proteome</keyword>
<dbReference type="Proteomes" id="UP000578091">
    <property type="component" value="Unassembled WGS sequence"/>
</dbReference>
<gene>
    <name evidence="3" type="ORF">H0E84_07920</name>
</gene>
<accession>A0A853JCJ8</accession>
<keyword evidence="2" id="KW-0175">Coiled coil</keyword>
<name>A0A853JCJ8_9GAMM</name>
<feature type="coiled-coil region" evidence="2">
    <location>
        <begin position="28"/>
        <end position="69"/>
    </location>
</feature>
<dbReference type="InterPro" id="IPR007157">
    <property type="entry name" value="PspA_VIPP1"/>
</dbReference>
<evidence type="ECO:0000313" key="3">
    <source>
        <dbReference type="EMBL" id="NZA26310.1"/>
    </source>
</evidence>
<evidence type="ECO:0000256" key="1">
    <source>
        <dbReference type="ARBA" id="ARBA00043985"/>
    </source>
</evidence>
<protein>
    <submittedName>
        <fullName evidence="3">PspA/IM30 family protein</fullName>
    </submittedName>
</protein>
<sequence length="231" mass="25320">MNIWSKLLTALRGGANEMGEAVVDGQALRILDQEIRDSDNELRRSKEALAEIMAKLKLSEARLAESEKKVGEYEAYAIKALDGGDENLAREVAGKIAAMEQVRDGERQQVGQFQASVADLRKAISQAESNIRRLKQQVDTVKATESVQRAQATVAHRYSGSQSRLQTAVDSLERVKKRQAERGARMEAASELARDEGTDVVDAKLRDAGILADAASAESVLDRLKSRQQAD</sequence>